<evidence type="ECO:0000313" key="3">
    <source>
        <dbReference type="Proteomes" id="UP000262142"/>
    </source>
</evidence>
<organism evidence="2 3">
    <name type="scientific">Candidatus Ornithobacterium hominis</name>
    <dbReference type="NCBI Taxonomy" id="2497989"/>
    <lineage>
        <taxon>Bacteria</taxon>
        <taxon>Pseudomonadati</taxon>
        <taxon>Bacteroidota</taxon>
        <taxon>Flavobacteriia</taxon>
        <taxon>Flavobacteriales</taxon>
        <taxon>Weeksellaceae</taxon>
        <taxon>Ornithobacterium</taxon>
    </lineage>
</organism>
<dbReference type="SUPFAM" id="SSF53067">
    <property type="entry name" value="Actin-like ATPase domain"/>
    <property type="match status" value="2"/>
</dbReference>
<evidence type="ECO:0000259" key="1">
    <source>
        <dbReference type="Pfam" id="PF00814"/>
    </source>
</evidence>
<feature type="domain" description="Gcp-like" evidence="1">
    <location>
        <begin position="37"/>
        <end position="158"/>
    </location>
</feature>
<protein>
    <submittedName>
        <fullName evidence="2">UGMP family protein</fullName>
    </submittedName>
</protein>
<evidence type="ECO:0000313" key="2">
    <source>
        <dbReference type="EMBL" id="SZD72507.1"/>
    </source>
</evidence>
<dbReference type="PANTHER" id="PTHR11735">
    <property type="entry name" value="TRNA N6-ADENOSINE THREONYLCARBAMOYLTRANSFERASE"/>
    <property type="match status" value="1"/>
</dbReference>
<proteinExistence type="predicted"/>
<accession>A0A383TYT3</accession>
<dbReference type="Proteomes" id="UP000262142">
    <property type="component" value="Unassembled WGS sequence"/>
</dbReference>
<dbReference type="Pfam" id="PF00814">
    <property type="entry name" value="TsaD"/>
    <property type="match status" value="1"/>
</dbReference>
<dbReference type="RefSeq" id="WP_119059280.1">
    <property type="nucleotide sequence ID" value="NZ_UNSC01000003.1"/>
</dbReference>
<dbReference type="AlphaFoldDB" id="A0A383TYT3"/>
<dbReference type="PANTHER" id="PTHR11735:SF11">
    <property type="entry name" value="TRNA THREONYLCARBAMOYLADENOSINE BIOSYNTHESIS PROTEIN TSAB"/>
    <property type="match status" value="1"/>
</dbReference>
<gene>
    <name evidence="2" type="primary">ydiC</name>
    <name evidence="2" type="ORF">SAMEA104719789_00956</name>
</gene>
<dbReference type="InterPro" id="IPR000905">
    <property type="entry name" value="Gcp-like_dom"/>
</dbReference>
<dbReference type="EMBL" id="UNSC01000003">
    <property type="protein sequence ID" value="SZD72507.1"/>
    <property type="molecule type" value="Genomic_DNA"/>
</dbReference>
<dbReference type="InterPro" id="IPR022496">
    <property type="entry name" value="T6A_TsaB"/>
</dbReference>
<dbReference type="GO" id="GO:0002949">
    <property type="term" value="P:tRNA threonylcarbamoyladenosine modification"/>
    <property type="evidence" value="ECO:0007669"/>
    <property type="project" value="InterPro"/>
</dbReference>
<dbReference type="OrthoDB" id="9784166at2"/>
<name>A0A383TYT3_9FLAO</name>
<keyword evidence="3" id="KW-1185">Reference proteome</keyword>
<dbReference type="GO" id="GO:0005829">
    <property type="term" value="C:cytosol"/>
    <property type="evidence" value="ECO:0007669"/>
    <property type="project" value="TreeGrafter"/>
</dbReference>
<dbReference type="InterPro" id="IPR043129">
    <property type="entry name" value="ATPase_NBD"/>
</dbReference>
<dbReference type="NCBIfam" id="TIGR03725">
    <property type="entry name" value="T6A_YeaZ"/>
    <property type="match status" value="1"/>
</dbReference>
<dbReference type="CDD" id="cd24032">
    <property type="entry name" value="ASKHA_NBD_TsaB"/>
    <property type="match status" value="1"/>
</dbReference>
<reference evidence="2 3" key="1">
    <citation type="submission" date="2018-09" db="EMBL/GenBank/DDBJ databases">
        <authorList>
            <consortium name="Pathogen Informatics"/>
        </authorList>
    </citation>
    <scope>NUCLEOTIDE SEQUENCE [LARGE SCALE GENOMIC DNA]</scope>
    <source>
        <strain evidence="2 3">OH-22767</strain>
    </source>
</reference>
<sequence>MSYLLALETASKNCSVAIFENKDCISLVEQSSEAYIHAEMLNCFVQWALETVDLQFFDLSGVIVSAGPGSYTGLRIGVSSAKAFCFSLDIPLVSVDTLSALALQAEGESEIIIPTIDARRDEIYCAVFNHQFQKIKPTQALVLNEDFFKPYKNQKIILLGDGAEKTAEFLKPLEIEAQVQPVLPSAKTLGVLGYNEFKNGIFEDLAYFEPQYLKNFINNVNEK</sequence>
<dbReference type="Gene3D" id="3.30.420.40">
    <property type="match status" value="2"/>
</dbReference>